<feature type="domain" description="Heterokaryon incompatibility" evidence="1">
    <location>
        <begin position="254"/>
        <end position="406"/>
    </location>
</feature>
<dbReference type="AlphaFoldDB" id="K2SMK8"/>
<dbReference type="eggNOG" id="ENOG502RX5Z">
    <property type="taxonomic scope" value="Eukaryota"/>
</dbReference>
<proteinExistence type="predicted"/>
<dbReference type="PANTHER" id="PTHR33112">
    <property type="entry name" value="DOMAIN PROTEIN, PUTATIVE-RELATED"/>
    <property type="match status" value="1"/>
</dbReference>
<dbReference type="InParanoid" id="K2SMK8"/>
<dbReference type="OrthoDB" id="3486565at2759"/>
<sequence length="687" mass="76204">MLAPVQPVAPEKRKFVFKNLEKSTKSGLPWPCSGLLQFSQTQQLSSRGAASLCEVCKGITLSALESPDGYTYAGKTLERSASLPNACRLCTLISNTLKHAYIRMVQDVNLNIKMNDQQAERAFSKILNANGQFVSLFAFADSDIALIPKPPFLESDGGFPPVLTLYNPSGSPSTGLTEYFVPCSTMIEAVALAAHWLSECFATHPKCPKTILSPLPKRLVDVGCLGDADDLVRLWLNPSLTNEEESYKGPYGRYVALTYCWGTRAFTTLTPESQASMVRGIDVAKIPQTIRDAIRITRLLGIRYLWVDSLCIFQGTSAQARRDWTEQSQQMANVYKNATLTIGSDTAEDAYQGFEYADGSINESLALLPSTWSSLKTNNPMFIGPDGVQAGVPFPKLHTRGWTFQERLLSARYFTFGSEGMFWECTQVRQYDNACLWHSYEELSQKLPESPTFDDWHFLLGEYSNKQLTKSEDRLVALAGLRAHFLRLRGVQDTDLAGLWRSNLSWDLLWDLRFGCRNDSISMAPSWSWTSTCSPVSWSFAGCWRTEHVCHSECASIVDATAKSHSIGPTFKIEGRIKLSGFVSKAKSITGDPREFTNIAIVDELENTVYADFDGGSSYLTKLRLTSEVGNVASSIFCVQLHNNPGCIGLLAEATDGTCTEFRRIGIYQTKDPMTSRPTKPVVVVIV</sequence>
<evidence type="ECO:0000313" key="3">
    <source>
        <dbReference type="Proteomes" id="UP000007129"/>
    </source>
</evidence>
<organism evidence="2 3">
    <name type="scientific">Macrophomina phaseolina (strain MS6)</name>
    <name type="common">Charcoal rot fungus</name>
    <dbReference type="NCBI Taxonomy" id="1126212"/>
    <lineage>
        <taxon>Eukaryota</taxon>
        <taxon>Fungi</taxon>
        <taxon>Dikarya</taxon>
        <taxon>Ascomycota</taxon>
        <taxon>Pezizomycotina</taxon>
        <taxon>Dothideomycetes</taxon>
        <taxon>Dothideomycetes incertae sedis</taxon>
        <taxon>Botryosphaeriales</taxon>
        <taxon>Botryosphaeriaceae</taxon>
        <taxon>Macrophomina</taxon>
    </lineage>
</organism>
<dbReference type="VEuPathDB" id="FungiDB:MPH_04679"/>
<dbReference type="HOGENOM" id="CLU_002639_3_1_1"/>
<evidence type="ECO:0000313" key="2">
    <source>
        <dbReference type="EMBL" id="EKG17990.1"/>
    </source>
</evidence>
<dbReference type="Pfam" id="PF06985">
    <property type="entry name" value="HET"/>
    <property type="match status" value="1"/>
</dbReference>
<gene>
    <name evidence="2" type="ORF">MPH_04679</name>
</gene>
<dbReference type="Proteomes" id="UP000007129">
    <property type="component" value="Unassembled WGS sequence"/>
</dbReference>
<dbReference type="EMBL" id="AHHD01000218">
    <property type="protein sequence ID" value="EKG17990.1"/>
    <property type="molecule type" value="Genomic_DNA"/>
</dbReference>
<accession>K2SMK8</accession>
<dbReference type="STRING" id="1126212.K2SMK8"/>
<comment type="caution">
    <text evidence="2">The sequence shown here is derived from an EMBL/GenBank/DDBJ whole genome shotgun (WGS) entry which is preliminary data.</text>
</comment>
<evidence type="ECO:0000259" key="1">
    <source>
        <dbReference type="Pfam" id="PF06985"/>
    </source>
</evidence>
<name>K2SMK8_MACPH</name>
<protein>
    <submittedName>
        <fullName evidence="2">Heterokaryon incompatibility</fullName>
    </submittedName>
</protein>
<reference evidence="2 3" key="1">
    <citation type="journal article" date="2012" name="BMC Genomics">
        <title>Tools to kill: Genome of one of the most destructive plant pathogenic fungi Macrophomina phaseolina.</title>
        <authorList>
            <person name="Islam M.S."/>
            <person name="Haque M.S."/>
            <person name="Islam M.M."/>
            <person name="Emdad E.M."/>
            <person name="Halim A."/>
            <person name="Hossen Q.M.M."/>
            <person name="Hossain M.Z."/>
            <person name="Ahmed B."/>
            <person name="Rahim S."/>
            <person name="Rahman M.S."/>
            <person name="Alam M.M."/>
            <person name="Hou S."/>
            <person name="Wan X."/>
            <person name="Saito J.A."/>
            <person name="Alam M."/>
        </authorList>
    </citation>
    <scope>NUCLEOTIDE SEQUENCE [LARGE SCALE GENOMIC DNA]</scope>
    <source>
        <strain evidence="2 3">MS6</strain>
    </source>
</reference>
<dbReference type="PANTHER" id="PTHR33112:SF16">
    <property type="entry name" value="HETEROKARYON INCOMPATIBILITY DOMAIN-CONTAINING PROTEIN"/>
    <property type="match status" value="1"/>
</dbReference>
<dbReference type="InterPro" id="IPR010730">
    <property type="entry name" value="HET"/>
</dbReference>